<keyword evidence="2" id="KW-0808">Transferase</keyword>
<dbReference type="SUPFAM" id="SSF53335">
    <property type="entry name" value="S-adenosyl-L-methionine-dependent methyltransferases"/>
    <property type="match status" value="1"/>
</dbReference>
<evidence type="ECO:0000259" key="5">
    <source>
        <dbReference type="Pfam" id="PF00078"/>
    </source>
</evidence>
<dbReference type="InterPro" id="IPR000477">
    <property type="entry name" value="RT_dom"/>
</dbReference>
<dbReference type="Gene3D" id="3.10.10.10">
    <property type="entry name" value="HIV Type 1 Reverse Transcriptase, subunit A, domain 1"/>
    <property type="match status" value="1"/>
</dbReference>
<evidence type="ECO:0000256" key="4">
    <source>
        <dbReference type="SAM" id="MobiDB-lite"/>
    </source>
</evidence>
<dbReference type="Gene3D" id="3.40.50.150">
    <property type="entry name" value="Vaccinia Virus protein VP39"/>
    <property type="match status" value="1"/>
</dbReference>
<dbReference type="GO" id="GO:0032259">
    <property type="term" value="P:methylation"/>
    <property type="evidence" value="ECO:0007669"/>
    <property type="project" value="UniProtKB-KW"/>
</dbReference>
<keyword evidence="1" id="KW-0489">Methyltransferase</keyword>
<dbReference type="InterPro" id="IPR001525">
    <property type="entry name" value="C5_MeTfrase"/>
</dbReference>
<accession>A0A1Y1IV68</accession>
<protein>
    <submittedName>
        <fullName evidence="6">Putative retrotransposon protein</fullName>
    </submittedName>
</protein>
<dbReference type="SUPFAM" id="SSF56672">
    <property type="entry name" value="DNA/RNA polymerases"/>
    <property type="match status" value="1"/>
</dbReference>
<feature type="region of interest" description="Disordered" evidence="4">
    <location>
        <begin position="395"/>
        <end position="421"/>
    </location>
</feature>
<gene>
    <name evidence="6" type="ORF">KFL_011180030</name>
</gene>
<dbReference type="OrthoDB" id="1914518at2759"/>
<dbReference type="PANTHER" id="PTHR24559:SF438">
    <property type="entry name" value="PEPTIDASE A2 DOMAIN-CONTAINING PROTEIN"/>
    <property type="match status" value="1"/>
</dbReference>
<dbReference type="InterPro" id="IPR029063">
    <property type="entry name" value="SAM-dependent_MTases_sf"/>
</dbReference>
<evidence type="ECO:0000256" key="1">
    <source>
        <dbReference type="ARBA" id="ARBA00022603"/>
    </source>
</evidence>
<keyword evidence="3" id="KW-0949">S-adenosyl-L-methionine</keyword>
<dbReference type="AlphaFoldDB" id="A0A1Y1IV68"/>
<evidence type="ECO:0000313" key="6">
    <source>
        <dbReference type="EMBL" id="GAQ92746.1"/>
    </source>
</evidence>
<dbReference type="Pfam" id="PF00078">
    <property type="entry name" value="RVT_1"/>
    <property type="match status" value="1"/>
</dbReference>
<dbReference type="Pfam" id="PF00145">
    <property type="entry name" value="DNA_methylase"/>
    <property type="match status" value="1"/>
</dbReference>
<name>A0A1Y1IV68_KLENI</name>
<organism evidence="6 7">
    <name type="scientific">Klebsormidium nitens</name>
    <name type="common">Green alga</name>
    <name type="synonym">Ulothrix nitens</name>
    <dbReference type="NCBI Taxonomy" id="105231"/>
    <lineage>
        <taxon>Eukaryota</taxon>
        <taxon>Viridiplantae</taxon>
        <taxon>Streptophyta</taxon>
        <taxon>Klebsormidiophyceae</taxon>
        <taxon>Klebsormidiales</taxon>
        <taxon>Klebsormidiaceae</taxon>
        <taxon>Klebsormidium</taxon>
    </lineage>
</organism>
<dbReference type="Gene3D" id="3.30.70.270">
    <property type="match status" value="1"/>
</dbReference>
<dbReference type="InterPro" id="IPR043128">
    <property type="entry name" value="Rev_trsase/Diguanyl_cyclase"/>
</dbReference>
<evidence type="ECO:0000256" key="3">
    <source>
        <dbReference type="ARBA" id="ARBA00022691"/>
    </source>
</evidence>
<dbReference type="GO" id="GO:0008168">
    <property type="term" value="F:methyltransferase activity"/>
    <property type="evidence" value="ECO:0007669"/>
    <property type="project" value="UniProtKB-KW"/>
</dbReference>
<dbReference type="PROSITE" id="PS00094">
    <property type="entry name" value="C5_MTASE_1"/>
    <property type="match status" value="1"/>
</dbReference>
<dbReference type="STRING" id="105231.A0A1Y1IV68"/>
<keyword evidence="7" id="KW-1185">Reference proteome</keyword>
<dbReference type="PANTHER" id="PTHR24559">
    <property type="entry name" value="TRANSPOSON TY3-I GAG-POL POLYPROTEIN"/>
    <property type="match status" value="1"/>
</dbReference>
<proteinExistence type="predicted"/>
<dbReference type="InterPro" id="IPR043502">
    <property type="entry name" value="DNA/RNA_pol_sf"/>
</dbReference>
<evidence type="ECO:0000256" key="2">
    <source>
        <dbReference type="ARBA" id="ARBA00022679"/>
    </source>
</evidence>
<reference evidence="6 7" key="1">
    <citation type="journal article" date="2014" name="Nat. Commun.">
        <title>Klebsormidium flaccidum genome reveals primary factors for plant terrestrial adaptation.</title>
        <authorList>
            <person name="Hori K."/>
            <person name="Maruyama F."/>
            <person name="Fujisawa T."/>
            <person name="Togashi T."/>
            <person name="Yamamoto N."/>
            <person name="Seo M."/>
            <person name="Sato S."/>
            <person name="Yamada T."/>
            <person name="Mori H."/>
            <person name="Tajima N."/>
            <person name="Moriyama T."/>
            <person name="Ikeuchi M."/>
            <person name="Watanabe M."/>
            <person name="Wada H."/>
            <person name="Kobayashi K."/>
            <person name="Saito M."/>
            <person name="Masuda T."/>
            <person name="Sasaki-Sekimoto Y."/>
            <person name="Mashiguchi K."/>
            <person name="Awai K."/>
            <person name="Shimojima M."/>
            <person name="Masuda S."/>
            <person name="Iwai M."/>
            <person name="Nobusawa T."/>
            <person name="Narise T."/>
            <person name="Kondo S."/>
            <person name="Saito H."/>
            <person name="Sato R."/>
            <person name="Murakawa M."/>
            <person name="Ihara Y."/>
            <person name="Oshima-Yamada Y."/>
            <person name="Ohtaka K."/>
            <person name="Satoh M."/>
            <person name="Sonobe K."/>
            <person name="Ishii M."/>
            <person name="Ohtani R."/>
            <person name="Kanamori-Sato M."/>
            <person name="Honoki R."/>
            <person name="Miyazaki D."/>
            <person name="Mochizuki H."/>
            <person name="Umetsu J."/>
            <person name="Higashi K."/>
            <person name="Shibata D."/>
            <person name="Kamiya Y."/>
            <person name="Sato N."/>
            <person name="Nakamura Y."/>
            <person name="Tabata S."/>
            <person name="Ida S."/>
            <person name="Kurokawa K."/>
            <person name="Ohta H."/>
        </authorList>
    </citation>
    <scope>NUCLEOTIDE SEQUENCE [LARGE SCALE GENOMIC DNA]</scope>
    <source>
        <strain evidence="6 7">NIES-2285</strain>
    </source>
</reference>
<dbReference type="EMBL" id="DF238067">
    <property type="protein sequence ID" value="GAQ92746.1"/>
    <property type="molecule type" value="Genomic_DNA"/>
</dbReference>
<dbReference type="Proteomes" id="UP000054558">
    <property type="component" value="Unassembled WGS sequence"/>
</dbReference>
<evidence type="ECO:0000313" key="7">
    <source>
        <dbReference type="Proteomes" id="UP000054558"/>
    </source>
</evidence>
<dbReference type="InterPro" id="IPR053134">
    <property type="entry name" value="RNA-dir_DNA_polymerase"/>
</dbReference>
<feature type="region of interest" description="Disordered" evidence="4">
    <location>
        <begin position="1"/>
        <end position="20"/>
    </location>
</feature>
<dbReference type="InterPro" id="IPR018117">
    <property type="entry name" value="C5_DNA_meth_AS"/>
</dbReference>
<sequence length="622" mass="68898">MSQQAPAAQKNEPRDPAEPTLEDLQELWDAHYGRVTGYGACVMLARAATRTGKQQPGFQKLPSDDPRRQGVIYGPTAPVDIAPALQEADQAPAALGPPPEPAANNIYDPENPPIEALLGKLPGAYHSDPTAGFHRSPRIDNPGSQPALLWARALAMPAGPLRPIINPAFQHIRPPDQSLIDKRAVLDVAGPGLVVIELFSGLMATTKALVRSGLKVRKVYACELDKKAHKVAEFRLGKLQEMYPGLLSTEAFSNVHGALLDNIQDVTRGHIEGLEKPDLIVAGFPCQGFSRAASEAKGLRDPRTKLFTEAIRADVRDEFNDVVKGVLRPGFAFDAVAAGSLAHHNHGRWGTNLVPSPLITEMVEKRFKQRPDFRRVQDILQPGIGALCRPPAAAWGGRGQIGTPHKAPGKKQPEGDPPDLPDLLPSEIEFEKLDWGLWGRGDLTLEQKQALEDLMDEFRDVQAADMSEMSTIIGEKFKIPVTDDTPIFKHQYRLAYAVNDILKDQIEERLKCGFIRWSLPTPEEISDELAGSTWFTTLDLRWGYHQVAIAEEDICKTTFWGHDGLYEWVVMPFGLKNASAFFQRLMDTTVSAQREFCRCYIDDVIIHSKLFDEHLIHLRAGF</sequence>
<feature type="domain" description="Reverse transcriptase" evidence="5">
    <location>
        <begin position="498"/>
        <end position="619"/>
    </location>
</feature>
<dbReference type="CDD" id="cd01647">
    <property type="entry name" value="RT_LTR"/>
    <property type="match status" value="1"/>
</dbReference>